<dbReference type="GO" id="GO:0016301">
    <property type="term" value="F:kinase activity"/>
    <property type="evidence" value="ECO:0007669"/>
    <property type="project" value="UniProtKB-KW"/>
</dbReference>
<dbReference type="GO" id="GO:0009638">
    <property type="term" value="P:phototropism"/>
    <property type="evidence" value="ECO:0007669"/>
    <property type="project" value="InterPro"/>
</dbReference>
<dbReference type="AlphaFoldDB" id="A0A3L6SRQ0"/>
<keyword evidence="1" id="KW-0808">Transferase</keyword>
<keyword evidence="1" id="KW-0418">Kinase</keyword>
<name>A0A3L6SRQ0_PANMI</name>
<evidence type="ECO:0000313" key="1">
    <source>
        <dbReference type="EMBL" id="RLN24715.1"/>
    </source>
</evidence>
<dbReference type="Proteomes" id="UP000275267">
    <property type="component" value="Unassembled WGS sequence"/>
</dbReference>
<proteinExistence type="predicted"/>
<organism evidence="1 2">
    <name type="scientific">Panicum miliaceum</name>
    <name type="common">Proso millet</name>
    <name type="synonym">Broomcorn millet</name>
    <dbReference type="NCBI Taxonomy" id="4540"/>
    <lineage>
        <taxon>Eukaryota</taxon>
        <taxon>Viridiplantae</taxon>
        <taxon>Streptophyta</taxon>
        <taxon>Embryophyta</taxon>
        <taxon>Tracheophyta</taxon>
        <taxon>Spermatophyta</taxon>
        <taxon>Magnoliopsida</taxon>
        <taxon>Liliopsida</taxon>
        <taxon>Poales</taxon>
        <taxon>Poaceae</taxon>
        <taxon>PACMAD clade</taxon>
        <taxon>Panicoideae</taxon>
        <taxon>Panicodae</taxon>
        <taxon>Paniceae</taxon>
        <taxon>Panicinae</taxon>
        <taxon>Panicum</taxon>
        <taxon>Panicum sect. Panicum</taxon>
    </lineage>
</organism>
<dbReference type="STRING" id="4540.A0A3L6SRQ0"/>
<dbReference type="PANTHER" id="PTHR33781:SF1">
    <property type="entry name" value="PROTEIN PHYTOCHROME KINASE SUBSTRATE 4"/>
    <property type="match status" value="1"/>
</dbReference>
<reference evidence="2" key="1">
    <citation type="journal article" date="2019" name="Nat. Commun.">
        <title>The genome of broomcorn millet.</title>
        <authorList>
            <person name="Zou C."/>
            <person name="Miki D."/>
            <person name="Li D."/>
            <person name="Tang Q."/>
            <person name="Xiao L."/>
            <person name="Rajput S."/>
            <person name="Deng P."/>
            <person name="Jia W."/>
            <person name="Huang R."/>
            <person name="Zhang M."/>
            <person name="Sun Y."/>
            <person name="Hu J."/>
            <person name="Fu X."/>
            <person name="Schnable P.S."/>
            <person name="Li F."/>
            <person name="Zhang H."/>
            <person name="Feng B."/>
            <person name="Zhu X."/>
            <person name="Liu R."/>
            <person name="Schnable J.C."/>
            <person name="Zhu J.-K."/>
            <person name="Zhang H."/>
        </authorList>
    </citation>
    <scope>NUCLEOTIDE SEQUENCE [LARGE SCALE GENOMIC DNA]</scope>
</reference>
<dbReference type="EMBL" id="PQIB02000004">
    <property type="protein sequence ID" value="RLN24715.1"/>
    <property type="molecule type" value="Genomic_DNA"/>
</dbReference>
<sequence length="515" mass="52687">MDKYRIAPARPVCLSAASRAHLRPAAVSSGRRSGGAEIGIFTAERYFSAADVVRRDAAVTPAGHELPRLSVPAADAASLSGRTAASSEASWNSRSGLLSVAHNPAAARQQKAAGAGAAYGSDQGCHRGRKTGGGSGQRWTLFGRDCPCAGRKAVTVDVASEPRSPAAAHFNARFSPQSAVEECLESDIFKAKHPSPPRAAADDHQEPAKVKVTVTPGSRAFPLAADVFAAAPNRSADGVPFGAFKAELDRRVVTSGGFTFPTALGAGRVVSGSGGGVLDEPPRLSLEVFRPIDEDSVMLADPLPAMPLAGRAGLLPARAPPPVAALADEEAMSDASSDLFDLESFAASSSYPTTYRGRGSRRNSADDDLPPYGSAASAAAAAAELALSECMYPASEASVVWSVVTAEGGAFDAASVANFSSAASACCVDDLRYMVPESPEAGFAAAMSRSAGRKNSGGGGFLNSCRCEKAVSVGPTPVRVVRPPAHPGAAAMKMGGDGAARYHSGRGRAHVPVRT</sequence>
<dbReference type="PANTHER" id="PTHR33781">
    <property type="entry name" value="PROTEIN PHYTOCHROME KINASE SUBSTRATE 1-RELATED"/>
    <property type="match status" value="1"/>
</dbReference>
<dbReference type="OrthoDB" id="691744at2759"/>
<evidence type="ECO:0000313" key="2">
    <source>
        <dbReference type="Proteomes" id="UP000275267"/>
    </source>
</evidence>
<accession>A0A3L6SRQ0</accession>
<keyword evidence="2" id="KW-1185">Reference proteome</keyword>
<gene>
    <name evidence="1" type="ORF">C2845_PM07G05800</name>
</gene>
<dbReference type="InterPro" id="IPR039615">
    <property type="entry name" value="PKS"/>
</dbReference>
<comment type="caution">
    <text evidence="1">The sequence shown here is derived from an EMBL/GenBank/DDBJ whole genome shotgun (WGS) entry which is preliminary data.</text>
</comment>
<protein>
    <submittedName>
        <fullName evidence="1">Protein PHYTOCHROME KINASE SUBSTRATE 4</fullName>
    </submittedName>
</protein>